<dbReference type="InterPro" id="IPR037523">
    <property type="entry name" value="VOC_core"/>
</dbReference>
<dbReference type="CDD" id="cd07246">
    <property type="entry name" value="VOC_like"/>
    <property type="match status" value="1"/>
</dbReference>
<protein>
    <submittedName>
        <fullName evidence="2">Glyoxalase</fullName>
    </submittedName>
</protein>
<gene>
    <name evidence="2" type="primary">phnB</name>
    <name evidence="2" type="ORF">Maq22A_c14910</name>
</gene>
<reference evidence="2 3" key="1">
    <citation type="journal article" date="2015" name="Genome Announc.">
        <title>Complete Genome Sequence of Methylobacterium aquaticum Strain 22A, Isolated from Racomitrium japonicum Moss.</title>
        <authorList>
            <person name="Tani A."/>
            <person name="Ogura Y."/>
            <person name="Hayashi T."/>
            <person name="Kimbara K."/>
        </authorList>
    </citation>
    <scope>NUCLEOTIDE SEQUENCE [LARGE SCALE GENOMIC DNA]</scope>
    <source>
        <strain evidence="2 3">MA-22A</strain>
    </source>
</reference>
<sequence>MRDETSETPSDTIPPVKGGLVTYVTVDGALKAAEFYARAFGAETVAALPADEQGRTCHVHLHVNGSSLMLCDAYPEHGHPLLPPQSFALTLMVEDIDARYARAVEAGATAIMQPAEMFWGDRYGQLRDPFGVVWAMNQPKR</sequence>
<dbReference type="PANTHER" id="PTHR34109">
    <property type="entry name" value="BNAUNNG04460D PROTEIN-RELATED"/>
    <property type="match status" value="1"/>
</dbReference>
<organism evidence="2 3">
    <name type="scientific">Methylobacterium aquaticum</name>
    <dbReference type="NCBI Taxonomy" id="270351"/>
    <lineage>
        <taxon>Bacteria</taxon>
        <taxon>Pseudomonadati</taxon>
        <taxon>Pseudomonadota</taxon>
        <taxon>Alphaproteobacteria</taxon>
        <taxon>Hyphomicrobiales</taxon>
        <taxon>Methylobacteriaceae</taxon>
        <taxon>Methylobacterium</taxon>
    </lineage>
</organism>
<dbReference type="EMBL" id="AP014704">
    <property type="protein sequence ID" value="BAQ46156.1"/>
    <property type="molecule type" value="Genomic_DNA"/>
</dbReference>
<evidence type="ECO:0000259" key="1">
    <source>
        <dbReference type="PROSITE" id="PS51819"/>
    </source>
</evidence>
<dbReference type="STRING" id="270351.Maq22A_c14910"/>
<name>A0A0C6F0R3_9HYPH</name>
<dbReference type="InterPro" id="IPR004360">
    <property type="entry name" value="Glyas_Fos-R_dOase_dom"/>
</dbReference>
<evidence type="ECO:0000313" key="3">
    <source>
        <dbReference type="Proteomes" id="UP000061432"/>
    </source>
</evidence>
<dbReference type="KEGG" id="maqu:Maq22A_c14910"/>
<feature type="domain" description="VOC" evidence="1">
    <location>
        <begin position="17"/>
        <end position="139"/>
    </location>
</feature>
<dbReference type="PROSITE" id="PS51819">
    <property type="entry name" value="VOC"/>
    <property type="match status" value="1"/>
</dbReference>
<dbReference type="RefSeq" id="WP_060847346.1">
    <property type="nucleotide sequence ID" value="NZ_AP014704.1"/>
</dbReference>
<dbReference type="OrthoDB" id="9795306at2"/>
<proteinExistence type="predicted"/>
<reference evidence="3" key="2">
    <citation type="submission" date="2015-01" db="EMBL/GenBank/DDBJ databases">
        <title>Complete genome sequence of Methylobacterium aquaticum strain 22A.</title>
        <authorList>
            <person name="Tani A."/>
            <person name="Ogura Y."/>
            <person name="Hayashi T."/>
        </authorList>
    </citation>
    <scope>NUCLEOTIDE SEQUENCE [LARGE SCALE GENOMIC DNA]</scope>
    <source>
        <strain evidence="3">MA-22A</strain>
    </source>
</reference>
<accession>A0A0C6F0R3</accession>
<dbReference type="InterPro" id="IPR029068">
    <property type="entry name" value="Glyas_Bleomycin-R_OHBP_Dase"/>
</dbReference>
<dbReference type="Gene3D" id="3.10.180.10">
    <property type="entry name" value="2,3-Dihydroxybiphenyl 1,2-Dioxygenase, domain 1"/>
    <property type="match status" value="1"/>
</dbReference>
<dbReference type="AlphaFoldDB" id="A0A0C6F0R3"/>
<dbReference type="SUPFAM" id="SSF54593">
    <property type="entry name" value="Glyoxalase/Bleomycin resistance protein/Dihydroxybiphenyl dioxygenase"/>
    <property type="match status" value="1"/>
</dbReference>
<dbReference type="PANTHER" id="PTHR34109:SF1">
    <property type="entry name" value="VOC DOMAIN-CONTAINING PROTEIN"/>
    <property type="match status" value="1"/>
</dbReference>
<dbReference type="PATRIC" id="fig|270351.10.peg.2879"/>
<dbReference type="Pfam" id="PF00903">
    <property type="entry name" value="Glyoxalase"/>
    <property type="match status" value="1"/>
</dbReference>
<evidence type="ECO:0000313" key="2">
    <source>
        <dbReference type="EMBL" id="BAQ46156.1"/>
    </source>
</evidence>
<dbReference type="Proteomes" id="UP000061432">
    <property type="component" value="Chromosome"/>
</dbReference>